<name>A0A1F7Z5C7_9BACT</name>
<dbReference type="InterPro" id="IPR029058">
    <property type="entry name" value="AB_hydrolase_fold"/>
</dbReference>
<dbReference type="GO" id="GO:0006508">
    <property type="term" value="P:proteolysis"/>
    <property type="evidence" value="ECO:0007669"/>
    <property type="project" value="InterPro"/>
</dbReference>
<proteinExistence type="predicted"/>
<feature type="domain" description="Peptidase S9 prolyl oligopeptidase catalytic" evidence="1">
    <location>
        <begin position="177"/>
        <end position="259"/>
    </location>
</feature>
<dbReference type="GO" id="GO:0008236">
    <property type="term" value="F:serine-type peptidase activity"/>
    <property type="evidence" value="ECO:0007669"/>
    <property type="project" value="InterPro"/>
</dbReference>
<dbReference type="STRING" id="1802505.A3D01_00095"/>
<dbReference type="Proteomes" id="UP000177169">
    <property type="component" value="Unassembled WGS sequence"/>
</dbReference>
<organism evidence="2 3">
    <name type="scientific">Candidatus Woesebacteria bacterium RIFCSPHIGHO2_02_FULL_39_13</name>
    <dbReference type="NCBI Taxonomy" id="1802505"/>
    <lineage>
        <taxon>Bacteria</taxon>
        <taxon>Candidatus Woeseibacteriota</taxon>
    </lineage>
</organism>
<accession>A0A1F7Z5C7</accession>
<dbReference type="SUPFAM" id="SSF53474">
    <property type="entry name" value="alpha/beta-Hydrolases"/>
    <property type="match status" value="1"/>
</dbReference>
<sequence length="265" mass="29826">MKMNSILLNIEGISGIFYPCGKITQNILIYGIGAPTVPDNGDLPESIVVTKKKIDLFVPDYIGFGRSIGRFTPKNSIKTFLKLYDSFTKGTLGINHYSHTKVPMKYNRVIFAGRSLGGAYVPVLPKYNKNIKEIGVIFGALDQSEQGVVKGEETNEDFIDCILMDGYKYLYRGFNEKVWLRHLYDRDGLSPMDNIEFLRGAKVFIAHGKKDKCIHFSKSVAFYKSLITTFQDNKSDYKLRLYGNGGHDSSTAKSALNDFLNWIGV</sequence>
<dbReference type="Gene3D" id="3.40.50.1820">
    <property type="entry name" value="alpha/beta hydrolase"/>
    <property type="match status" value="1"/>
</dbReference>
<dbReference type="AlphaFoldDB" id="A0A1F7Z5C7"/>
<dbReference type="Pfam" id="PF00326">
    <property type="entry name" value="Peptidase_S9"/>
    <property type="match status" value="1"/>
</dbReference>
<gene>
    <name evidence="2" type="ORF">A3D01_00095</name>
</gene>
<evidence type="ECO:0000313" key="3">
    <source>
        <dbReference type="Proteomes" id="UP000177169"/>
    </source>
</evidence>
<evidence type="ECO:0000259" key="1">
    <source>
        <dbReference type="Pfam" id="PF00326"/>
    </source>
</evidence>
<dbReference type="InterPro" id="IPR001375">
    <property type="entry name" value="Peptidase_S9_cat"/>
</dbReference>
<reference evidence="2 3" key="1">
    <citation type="journal article" date="2016" name="Nat. Commun.">
        <title>Thousands of microbial genomes shed light on interconnected biogeochemical processes in an aquifer system.</title>
        <authorList>
            <person name="Anantharaman K."/>
            <person name="Brown C.T."/>
            <person name="Hug L.A."/>
            <person name="Sharon I."/>
            <person name="Castelle C.J."/>
            <person name="Probst A.J."/>
            <person name="Thomas B.C."/>
            <person name="Singh A."/>
            <person name="Wilkins M.J."/>
            <person name="Karaoz U."/>
            <person name="Brodie E.L."/>
            <person name="Williams K.H."/>
            <person name="Hubbard S.S."/>
            <person name="Banfield J.F."/>
        </authorList>
    </citation>
    <scope>NUCLEOTIDE SEQUENCE [LARGE SCALE GENOMIC DNA]</scope>
</reference>
<comment type="caution">
    <text evidence="2">The sequence shown here is derived from an EMBL/GenBank/DDBJ whole genome shotgun (WGS) entry which is preliminary data.</text>
</comment>
<evidence type="ECO:0000313" key="2">
    <source>
        <dbReference type="EMBL" id="OGM34118.1"/>
    </source>
</evidence>
<dbReference type="EMBL" id="MGGR01000009">
    <property type="protein sequence ID" value="OGM34118.1"/>
    <property type="molecule type" value="Genomic_DNA"/>
</dbReference>
<protein>
    <recommendedName>
        <fullName evidence="1">Peptidase S9 prolyl oligopeptidase catalytic domain-containing protein</fullName>
    </recommendedName>
</protein>